<evidence type="ECO:0000256" key="5">
    <source>
        <dbReference type="ARBA" id="ARBA00023187"/>
    </source>
</evidence>
<keyword evidence="5" id="KW-0508">mRNA splicing</keyword>
<proteinExistence type="inferred from homology"/>
<keyword evidence="8" id="KW-1185">Reference proteome</keyword>
<protein>
    <recommendedName>
        <fullName evidence="3">Pre-mRNA-splicing factor CWC15</fullName>
    </recommendedName>
</protein>
<evidence type="ECO:0000256" key="4">
    <source>
        <dbReference type="ARBA" id="ARBA00022664"/>
    </source>
</evidence>
<name>A0A1E3P6Q0_WICAA</name>
<dbReference type="GO" id="GO:0003723">
    <property type="term" value="F:RNA binding"/>
    <property type="evidence" value="ECO:0007669"/>
    <property type="project" value="EnsemblFungi"/>
</dbReference>
<organism evidence="7 8">
    <name type="scientific">Wickerhamomyces anomalus (strain ATCC 58044 / CBS 1984 / NCYC 433 / NRRL Y-366-8)</name>
    <name type="common">Yeast</name>
    <name type="synonym">Hansenula anomala</name>
    <dbReference type="NCBI Taxonomy" id="683960"/>
    <lineage>
        <taxon>Eukaryota</taxon>
        <taxon>Fungi</taxon>
        <taxon>Dikarya</taxon>
        <taxon>Ascomycota</taxon>
        <taxon>Saccharomycotina</taxon>
        <taxon>Saccharomycetes</taxon>
        <taxon>Phaffomycetales</taxon>
        <taxon>Wickerhamomycetaceae</taxon>
        <taxon>Wickerhamomyces</taxon>
    </lineage>
</organism>
<dbReference type="RefSeq" id="XP_019039839.1">
    <property type="nucleotide sequence ID" value="XM_019183126.1"/>
</dbReference>
<dbReference type="InterPro" id="IPR006973">
    <property type="entry name" value="Cwf_Cwc_15"/>
</dbReference>
<dbReference type="PANTHER" id="PTHR12718">
    <property type="entry name" value="CELL CYCLE CONTROL PROTEIN CWF15"/>
    <property type="match status" value="1"/>
</dbReference>
<keyword evidence="4" id="KW-0507">mRNA processing</keyword>
<dbReference type="STRING" id="683960.A0A1E3P6Q0"/>
<dbReference type="Proteomes" id="UP000094112">
    <property type="component" value="Unassembled WGS sequence"/>
</dbReference>
<feature type="compositionally biased region" description="Basic and acidic residues" evidence="6">
    <location>
        <begin position="63"/>
        <end position="82"/>
    </location>
</feature>
<dbReference type="OrthoDB" id="30179at2759"/>
<feature type="compositionally biased region" description="Acidic residues" evidence="6">
    <location>
        <begin position="107"/>
        <end position="134"/>
    </location>
</feature>
<evidence type="ECO:0000313" key="7">
    <source>
        <dbReference type="EMBL" id="ODQ60632.1"/>
    </source>
</evidence>
<evidence type="ECO:0000256" key="6">
    <source>
        <dbReference type="SAM" id="MobiDB-lite"/>
    </source>
</evidence>
<feature type="region of interest" description="Disordered" evidence="6">
    <location>
        <begin position="1"/>
        <end position="31"/>
    </location>
</feature>
<dbReference type="AlphaFoldDB" id="A0A1E3P6Q0"/>
<dbReference type="EMBL" id="KV454209">
    <property type="protein sequence ID" value="ODQ60632.1"/>
    <property type="molecule type" value="Genomic_DNA"/>
</dbReference>
<evidence type="ECO:0000313" key="8">
    <source>
        <dbReference type="Proteomes" id="UP000094112"/>
    </source>
</evidence>
<gene>
    <name evidence="7" type="ORF">WICANDRAFT_61199</name>
</gene>
<accession>A0A1E3P6Q0</accession>
<comment type="function">
    <text evidence="1">Involved in pre-mRNA splicing.</text>
</comment>
<dbReference type="PANTHER" id="PTHR12718:SF2">
    <property type="entry name" value="SPLICEOSOME-ASSOCIATED PROTEIN CWC15 HOMOLOG"/>
    <property type="match status" value="1"/>
</dbReference>
<dbReference type="GO" id="GO:0000974">
    <property type="term" value="C:Prp19 complex"/>
    <property type="evidence" value="ECO:0007669"/>
    <property type="project" value="EnsemblFungi"/>
</dbReference>
<dbReference type="GO" id="GO:0071014">
    <property type="term" value="C:post-mRNA release spliceosomal complex"/>
    <property type="evidence" value="ECO:0007669"/>
    <property type="project" value="EnsemblFungi"/>
</dbReference>
<evidence type="ECO:0000256" key="2">
    <source>
        <dbReference type="ARBA" id="ARBA00006644"/>
    </source>
</evidence>
<feature type="compositionally biased region" description="Basic and acidic residues" evidence="6">
    <location>
        <begin position="7"/>
        <end position="16"/>
    </location>
</feature>
<dbReference type="GO" id="GO:0045292">
    <property type="term" value="P:mRNA cis splicing, via spliceosome"/>
    <property type="evidence" value="ECO:0007669"/>
    <property type="project" value="TreeGrafter"/>
</dbReference>
<feature type="compositionally biased region" description="Low complexity" evidence="6">
    <location>
        <begin position="165"/>
        <end position="175"/>
    </location>
</feature>
<feature type="compositionally biased region" description="Basic and acidic residues" evidence="6">
    <location>
        <begin position="91"/>
        <end position="106"/>
    </location>
</feature>
<dbReference type="GO" id="GO:0071013">
    <property type="term" value="C:catalytic step 2 spliceosome"/>
    <property type="evidence" value="ECO:0007669"/>
    <property type="project" value="TreeGrafter"/>
</dbReference>
<feature type="region of interest" description="Disordered" evidence="6">
    <location>
        <begin position="63"/>
        <end position="183"/>
    </location>
</feature>
<dbReference type="GeneID" id="30200372"/>
<feature type="compositionally biased region" description="Basic and acidic residues" evidence="6">
    <location>
        <begin position="135"/>
        <end position="162"/>
    </location>
</feature>
<comment type="similarity">
    <text evidence="2">Belongs to the CWC15 family.</text>
</comment>
<reference evidence="7 8" key="1">
    <citation type="journal article" date="2016" name="Proc. Natl. Acad. Sci. U.S.A.">
        <title>Comparative genomics of biotechnologically important yeasts.</title>
        <authorList>
            <person name="Riley R."/>
            <person name="Haridas S."/>
            <person name="Wolfe K.H."/>
            <person name="Lopes M.R."/>
            <person name="Hittinger C.T."/>
            <person name="Goeker M."/>
            <person name="Salamov A.A."/>
            <person name="Wisecaver J.H."/>
            <person name="Long T.M."/>
            <person name="Calvey C.H."/>
            <person name="Aerts A.L."/>
            <person name="Barry K.W."/>
            <person name="Choi C."/>
            <person name="Clum A."/>
            <person name="Coughlan A.Y."/>
            <person name="Deshpande S."/>
            <person name="Douglass A.P."/>
            <person name="Hanson S.J."/>
            <person name="Klenk H.-P."/>
            <person name="LaButti K.M."/>
            <person name="Lapidus A."/>
            <person name="Lindquist E.A."/>
            <person name="Lipzen A.M."/>
            <person name="Meier-Kolthoff J.P."/>
            <person name="Ohm R.A."/>
            <person name="Otillar R.P."/>
            <person name="Pangilinan J.L."/>
            <person name="Peng Y."/>
            <person name="Rokas A."/>
            <person name="Rosa C.A."/>
            <person name="Scheuner C."/>
            <person name="Sibirny A.A."/>
            <person name="Slot J.C."/>
            <person name="Stielow J.B."/>
            <person name="Sun H."/>
            <person name="Kurtzman C.P."/>
            <person name="Blackwell M."/>
            <person name="Grigoriev I.V."/>
            <person name="Jeffries T.W."/>
        </authorList>
    </citation>
    <scope>NUCLEOTIDE SEQUENCE [LARGE SCALE GENOMIC DNA]</scope>
    <source>
        <strain evidence="8">ATCC 58044 / CBS 1984 / NCYC 433 / NRRL Y-366-8</strain>
    </source>
</reference>
<evidence type="ECO:0000256" key="3">
    <source>
        <dbReference type="ARBA" id="ARBA00020693"/>
    </source>
</evidence>
<dbReference type="Pfam" id="PF04889">
    <property type="entry name" value="Cwf_Cwc_15"/>
    <property type="match status" value="1"/>
</dbReference>
<sequence>MTTSHRPTLESRKGRDLQQTSIIHSRQVAAHKQLKYRKTTTIDPVDAKEKFNELKLELLQREKTHFKDSKGDDYDYKDRQLAIEDGEVESYEDRMERVAKETKDLDDSSDEEEDQEDEGSESESDEDDESDDDAELLKELEKIRKERAQAELQKQLKEKEESAINSNPLLSNNNSTGVRKNWRQDKVFNYKNNQEKHKTDDDYVNDLLRSDFHQKFLNKYVK</sequence>
<evidence type="ECO:0000256" key="1">
    <source>
        <dbReference type="ARBA" id="ARBA00003777"/>
    </source>
</evidence>